<dbReference type="EMBL" id="LR792632">
    <property type="protein sequence ID" value="CAB3289165.1"/>
    <property type="molecule type" value="Genomic_DNA"/>
</dbReference>
<evidence type="ECO:0000313" key="9">
    <source>
        <dbReference type="Proteomes" id="UP000679213"/>
    </source>
</evidence>
<name>A0A8D6SWR5_9EURY</name>
<dbReference type="AlphaFoldDB" id="A0A8D6SWR5"/>
<comment type="subcellular location">
    <subcellularLocation>
        <location evidence="1">Cell membrane</location>
        <topology evidence="1">Multi-pass membrane protein</topology>
    </subcellularLocation>
</comment>
<dbReference type="GeneID" id="65883883"/>
<keyword evidence="5 6" id="KW-0472">Membrane</keyword>
<dbReference type="PANTHER" id="PTHR36506:SF1">
    <property type="entry name" value="PREFLAGELLIN PEPTIDASE"/>
    <property type="match status" value="1"/>
</dbReference>
<evidence type="ECO:0000256" key="3">
    <source>
        <dbReference type="ARBA" id="ARBA00022692"/>
    </source>
</evidence>
<proteinExistence type="predicted"/>
<dbReference type="KEGG" id="mesg:MLAUSG7_1088"/>
<dbReference type="GO" id="GO:0005886">
    <property type="term" value="C:plasma membrane"/>
    <property type="evidence" value="ECO:0007669"/>
    <property type="project" value="UniProtKB-SubCell"/>
</dbReference>
<evidence type="ECO:0000256" key="2">
    <source>
        <dbReference type="ARBA" id="ARBA00022475"/>
    </source>
</evidence>
<evidence type="ECO:0000259" key="7">
    <source>
        <dbReference type="Pfam" id="PF01478"/>
    </source>
</evidence>
<evidence type="ECO:0000256" key="4">
    <source>
        <dbReference type="ARBA" id="ARBA00022989"/>
    </source>
</evidence>
<evidence type="ECO:0000256" key="5">
    <source>
        <dbReference type="ARBA" id="ARBA00023136"/>
    </source>
</evidence>
<feature type="transmembrane region" description="Helical" evidence="6">
    <location>
        <begin position="216"/>
        <end position="238"/>
    </location>
</feature>
<feature type="transmembrane region" description="Helical" evidence="6">
    <location>
        <begin position="50"/>
        <end position="67"/>
    </location>
</feature>
<feature type="transmembrane region" description="Helical" evidence="6">
    <location>
        <begin position="79"/>
        <end position="108"/>
    </location>
</feature>
<dbReference type="GO" id="GO:0004190">
    <property type="term" value="F:aspartic-type endopeptidase activity"/>
    <property type="evidence" value="ECO:0007669"/>
    <property type="project" value="InterPro"/>
</dbReference>
<evidence type="ECO:0000313" key="8">
    <source>
        <dbReference type="EMBL" id="CAB3289165.1"/>
    </source>
</evidence>
<accession>A0A8D6SWR5</accession>
<protein>
    <submittedName>
        <fullName evidence="8">Peptidase A24B, FlaK domain protein</fullName>
    </submittedName>
</protein>
<dbReference type="RefSeq" id="WP_214399447.1">
    <property type="nucleotide sequence ID" value="NZ_LR792632.1"/>
</dbReference>
<keyword evidence="4 6" id="KW-1133">Transmembrane helix</keyword>
<keyword evidence="2" id="KW-1003">Cell membrane</keyword>
<sequence length="255" mass="29926">MDLGYLYGLICSMYGAIEDWKKREVSDFLWLSLLWIGVIVHAIYSKNLLLFFIEVFAISFITLSVKYEELNRFFYMGILLFLLSFILFKSYFALSFLLFYLVGVFLYYTNFMGGGDCKFLIGLSYLKGMFFTFIIFLNAILFVIPYCIIILLINIKNKNYKGMKLKNLPLLLIALKKDVKDVRKFESIMGDDENLSLIPKINEEIENGKNKYKGKVWVTPQLPFLVFIFLSYVLYIIYPFPVILKIIELIVKSHF</sequence>
<dbReference type="Proteomes" id="UP000679213">
    <property type="component" value="Chromosome I"/>
</dbReference>
<feature type="domain" description="Prepilin type IV endopeptidase peptidase" evidence="7">
    <location>
        <begin position="74"/>
        <end position="148"/>
    </location>
</feature>
<dbReference type="Pfam" id="PF01478">
    <property type="entry name" value="Peptidase_A24"/>
    <property type="match status" value="2"/>
</dbReference>
<dbReference type="PANTHER" id="PTHR36506">
    <property type="entry name" value="PREFLAGELLIN PEPTIDASE"/>
    <property type="match status" value="1"/>
</dbReference>
<keyword evidence="3 6" id="KW-0812">Transmembrane</keyword>
<gene>
    <name evidence="8" type="ORF">MLAUSG7_1088</name>
</gene>
<evidence type="ECO:0000256" key="6">
    <source>
        <dbReference type="SAM" id="Phobius"/>
    </source>
</evidence>
<feature type="transmembrane region" description="Helical" evidence="6">
    <location>
        <begin position="128"/>
        <end position="155"/>
    </location>
</feature>
<feature type="domain" description="Prepilin type IV endopeptidase peptidase" evidence="7">
    <location>
        <begin position="8"/>
        <end position="64"/>
    </location>
</feature>
<dbReference type="InterPro" id="IPR000045">
    <property type="entry name" value="Prepilin_IV_endopep_pep"/>
</dbReference>
<dbReference type="InterPro" id="IPR052218">
    <property type="entry name" value="Preflagellin_Peptidase"/>
</dbReference>
<keyword evidence="9" id="KW-1185">Reference proteome</keyword>
<evidence type="ECO:0000256" key="1">
    <source>
        <dbReference type="ARBA" id="ARBA00004651"/>
    </source>
</evidence>
<dbReference type="Gene3D" id="6.10.250.3240">
    <property type="match status" value="1"/>
</dbReference>
<organism evidence="8 9">
    <name type="scientific">Methanocaldococcus lauensis</name>
    <dbReference type="NCBI Taxonomy" id="2546128"/>
    <lineage>
        <taxon>Archaea</taxon>
        <taxon>Methanobacteriati</taxon>
        <taxon>Methanobacteriota</taxon>
        <taxon>Methanomada group</taxon>
        <taxon>Methanococci</taxon>
        <taxon>Methanococcales</taxon>
        <taxon>Methanocaldococcaceae</taxon>
        <taxon>Methanocaldococcus</taxon>
    </lineage>
</organism>
<feature type="transmembrane region" description="Helical" evidence="6">
    <location>
        <begin position="28"/>
        <end position="44"/>
    </location>
</feature>
<reference evidence="8 9" key="1">
    <citation type="submission" date="2020-04" db="EMBL/GenBank/DDBJ databases">
        <authorList>
            <consortium name="Genoscope - CEA"/>
            <person name="William W."/>
        </authorList>
    </citation>
    <scope>NUCLEOTIDE SEQUENCE [LARGE SCALE GENOMIC DNA]</scope>
    <source>
        <strain evidence="8 9">SG7</strain>
    </source>
</reference>